<dbReference type="GO" id="GO:0046914">
    <property type="term" value="F:transition metal ion binding"/>
    <property type="evidence" value="ECO:0007669"/>
    <property type="project" value="InterPro"/>
</dbReference>
<gene>
    <name evidence="3" type="ORF">ENF32_05440</name>
</gene>
<dbReference type="PANTHER" id="PTHR43151">
    <property type="entry name" value="FEOA FAMILY PROTEIN"/>
    <property type="match status" value="1"/>
</dbReference>
<dbReference type="SUPFAM" id="SSF50037">
    <property type="entry name" value="C-terminal domain of transcriptional repressors"/>
    <property type="match status" value="1"/>
</dbReference>
<name>A0A7C0U7H8_9BACT</name>
<keyword evidence="1" id="KW-0408">Iron</keyword>
<dbReference type="InterPro" id="IPR008988">
    <property type="entry name" value="Transcriptional_repressor_C"/>
</dbReference>
<dbReference type="InterPro" id="IPR007167">
    <property type="entry name" value="Fe-transptr_FeoA-like"/>
</dbReference>
<reference evidence="3" key="1">
    <citation type="journal article" date="2020" name="mSystems">
        <title>Genome- and Community-Level Interaction Insights into Carbon Utilization and Element Cycling Functions of Hydrothermarchaeota in Hydrothermal Sediment.</title>
        <authorList>
            <person name="Zhou Z."/>
            <person name="Liu Y."/>
            <person name="Xu W."/>
            <person name="Pan J."/>
            <person name="Luo Z.H."/>
            <person name="Li M."/>
        </authorList>
    </citation>
    <scope>NUCLEOTIDE SEQUENCE [LARGE SCALE GENOMIC DNA]</scope>
    <source>
        <strain evidence="3">HyVt-115</strain>
    </source>
</reference>
<accession>A0A7C0U7H8</accession>
<dbReference type="InterPro" id="IPR053184">
    <property type="entry name" value="FeoA-like"/>
</dbReference>
<dbReference type="Proteomes" id="UP000885690">
    <property type="component" value="Unassembled WGS sequence"/>
</dbReference>
<dbReference type="AlphaFoldDB" id="A0A7C0U7H8"/>
<proteinExistence type="predicted"/>
<dbReference type="EMBL" id="DQWS01000202">
    <property type="protein sequence ID" value="HDD53493.1"/>
    <property type="molecule type" value="Genomic_DNA"/>
</dbReference>
<evidence type="ECO:0000259" key="2">
    <source>
        <dbReference type="SMART" id="SM00899"/>
    </source>
</evidence>
<dbReference type="SMART" id="SM00899">
    <property type="entry name" value="FeoA"/>
    <property type="match status" value="1"/>
</dbReference>
<evidence type="ECO:0000313" key="3">
    <source>
        <dbReference type="EMBL" id="HDD53493.1"/>
    </source>
</evidence>
<dbReference type="PANTHER" id="PTHR43151:SF1">
    <property type="entry name" value="SSR2333 PROTEIN"/>
    <property type="match status" value="1"/>
</dbReference>
<comment type="caution">
    <text evidence="3">The sequence shown here is derived from an EMBL/GenBank/DDBJ whole genome shotgun (WGS) entry which is preliminary data.</text>
</comment>
<dbReference type="Gene3D" id="2.30.30.90">
    <property type="match status" value="1"/>
</dbReference>
<dbReference type="Pfam" id="PF04023">
    <property type="entry name" value="FeoA"/>
    <property type="match status" value="1"/>
</dbReference>
<feature type="domain" description="Ferrous iron transporter FeoA-like" evidence="2">
    <location>
        <begin position="5"/>
        <end position="79"/>
    </location>
</feature>
<dbReference type="InterPro" id="IPR038157">
    <property type="entry name" value="FeoA_core_dom"/>
</dbReference>
<protein>
    <submittedName>
        <fullName evidence="3">Ferrous iron transport protein A</fullName>
    </submittedName>
</protein>
<organism evidence="3">
    <name type="scientific">Thermosulfidibacter takaii</name>
    <dbReference type="NCBI Taxonomy" id="412593"/>
    <lineage>
        <taxon>Bacteria</taxon>
        <taxon>Pseudomonadati</taxon>
        <taxon>Thermosulfidibacterota</taxon>
        <taxon>Thermosulfidibacteria</taxon>
        <taxon>Thermosulfidibacterales</taxon>
        <taxon>Thermosulfidibacteraceae</taxon>
    </lineage>
</organism>
<evidence type="ECO:0000256" key="1">
    <source>
        <dbReference type="ARBA" id="ARBA00023004"/>
    </source>
</evidence>
<sequence length="86" mass="9195">MKVNKNLCQLTVGQEAVIVSIGGGHGFRNRILSMGLHPGDRIKVLRASPFRGPLLIENLDQGFCLALGRGMAAKVLVKIPEEGASE</sequence>